<gene>
    <name evidence="7" type="ORF">F9K24_20790</name>
</gene>
<dbReference type="CDD" id="cd06583">
    <property type="entry name" value="PGRP"/>
    <property type="match status" value="1"/>
</dbReference>
<dbReference type="EMBL" id="WBUI01000036">
    <property type="protein sequence ID" value="KAB2929164.1"/>
    <property type="molecule type" value="Genomic_DNA"/>
</dbReference>
<dbReference type="InterPro" id="IPR002502">
    <property type="entry name" value="Amidase_domain"/>
</dbReference>
<keyword evidence="5" id="KW-0812">Transmembrane</keyword>
<evidence type="ECO:0000256" key="1">
    <source>
        <dbReference type="ARBA" id="ARBA00001561"/>
    </source>
</evidence>
<name>A0A833LZC2_9LEPT</name>
<dbReference type="GO" id="GO:0008745">
    <property type="term" value="F:N-acetylmuramoyl-L-alanine amidase activity"/>
    <property type="evidence" value="ECO:0007669"/>
    <property type="project" value="UniProtKB-EC"/>
</dbReference>
<evidence type="ECO:0000259" key="6">
    <source>
        <dbReference type="SMART" id="SM00644"/>
    </source>
</evidence>
<dbReference type="SMART" id="SM00644">
    <property type="entry name" value="Ami_2"/>
    <property type="match status" value="1"/>
</dbReference>
<dbReference type="SUPFAM" id="SSF55846">
    <property type="entry name" value="N-acetylmuramoyl-L-alanine amidase-like"/>
    <property type="match status" value="1"/>
</dbReference>
<sequence length="205" mass="22790">MIYLPLPKGRARTGEPMRKVLAFVVHYAGAPGGHPRGMWHHFVSTAAPGKIPASSHYAIALDGELYRFIPETEEAFTHGAGAAGYTAFARSLFIDAKRGVYPHDKSIGVEVCHPDASGIFTAASRRALVELGASVVSRHRLERWQVVRHYDITAKLCPKYYVEHPVEWERLRDDIMRAAKGRTFWSFAGMGALALGIYSLNRREA</sequence>
<keyword evidence="5" id="KW-0472">Membrane</keyword>
<keyword evidence="3" id="KW-0378">Hydrolase</keyword>
<evidence type="ECO:0000256" key="2">
    <source>
        <dbReference type="ARBA" id="ARBA00011901"/>
    </source>
</evidence>
<accession>A0A833LZC2</accession>
<evidence type="ECO:0000256" key="3">
    <source>
        <dbReference type="ARBA" id="ARBA00022801"/>
    </source>
</evidence>
<dbReference type="InterPro" id="IPR036505">
    <property type="entry name" value="Amidase/PGRP_sf"/>
</dbReference>
<proteinExistence type="predicted"/>
<feature type="transmembrane region" description="Helical" evidence="5">
    <location>
        <begin position="183"/>
        <end position="200"/>
    </location>
</feature>
<dbReference type="GO" id="GO:0009254">
    <property type="term" value="P:peptidoglycan turnover"/>
    <property type="evidence" value="ECO:0007669"/>
    <property type="project" value="TreeGrafter"/>
</dbReference>
<dbReference type="EC" id="3.5.1.28" evidence="2"/>
<protein>
    <recommendedName>
        <fullName evidence="2">N-acetylmuramoyl-L-alanine amidase</fullName>
        <ecNumber evidence="2">3.5.1.28</ecNumber>
    </recommendedName>
</protein>
<dbReference type="InterPro" id="IPR051206">
    <property type="entry name" value="NAMLAA_amidase_2"/>
</dbReference>
<keyword evidence="5" id="KW-1133">Transmembrane helix</keyword>
<organism evidence="7 8">
    <name type="scientific">Leptonema illini</name>
    <dbReference type="NCBI Taxonomy" id="183"/>
    <lineage>
        <taxon>Bacteria</taxon>
        <taxon>Pseudomonadati</taxon>
        <taxon>Spirochaetota</taxon>
        <taxon>Spirochaetia</taxon>
        <taxon>Leptospirales</taxon>
        <taxon>Leptospiraceae</taxon>
        <taxon>Leptonema</taxon>
    </lineage>
</organism>
<dbReference type="Pfam" id="PF01510">
    <property type="entry name" value="Amidase_2"/>
    <property type="match status" value="1"/>
</dbReference>
<dbReference type="Gene3D" id="3.40.80.10">
    <property type="entry name" value="Peptidoglycan recognition protein-like"/>
    <property type="match status" value="1"/>
</dbReference>
<dbReference type="PANTHER" id="PTHR30417">
    <property type="entry name" value="N-ACETYLMURAMOYL-L-ALANINE AMIDASE AMID"/>
    <property type="match status" value="1"/>
</dbReference>
<feature type="domain" description="N-acetylmuramoyl-L-alanine amidase" evidence="6">
    <location>
        <begin position="9"/>
        <end position="160"/>
    </location>
</feature>
<dbReference type="AlphaFoldDB" id="A0A833LZC2"/>
<dbReference type="GO" id="GO:0009253">
    <property type="term" value="P:peptidoglycan catabolic process"/>
    <property type="evidence" value="ECO:0007669"/>
    <property type="project" value="InterPro"/>
</dbReference>
<keyword evidence="4" id="KW-0961">Cell wall biogenesis/degradation</keyword>
<evidence type="ECO:0000313" key="7">
    <source>
        <dbReference type="EMBL" id="KAB2929164.1"/>
    </source>
</evidence>
<reference evidence="7 8" key="1">
    <citation type="submission" date="2019-10" db="EMBL/GenBank/DDBJ databases">
        <title>Extracellular Electron Transfer in a Candidatus Methanoperedens spp. Enrichment Culture.</title>
        <authorList>
            <person name="Berger S."/>
            <person name="Rangel Shaw D."/>
            <person name="Berben T."/>
            <person name="In 'T Zandt M."/>
            <person name="Frank J."/>
            <person name="Reimann J."/>
            <person name="Jetten M.S.M."/>
            <person name="Welte C.U."/>
        </authorList>
    </citation>
    <scope>NUCLEOTIDE SEQUENCE [LARGE SCALE GENOMIC DNA]</scope>
    <source>
        <strain evidence="7">SB12</strain>
    </source>
</reference>
<evidence type="ECO:0000256" key="5">
    <source>
        <dbReference type="SAM" id="Phobius"/>
    </source>
</evidence>
<evidence type="ECO:0000313" key="8">
    <source>
        <dbReference type="Proteomes" id="UP000460298"/>
    </source>
</evidence>
<evidence type="ECO:0000256" key="4">
    <source>
        <dbReference type="ARBA" id="ARBA00023316"/>
    </source>
</evidence>
<dbReference type="Proteomes" id="UP000460298">
    <property type="component" value="Unassembled WGS sequence"/>
</dbReference>
<dbReference type="PANTHER" id="PTHR30417:SF1">
    <property type="entry name" value="N-ACETYLMURAMOYL-L-ALANINE AMIDASE AMID"/>
    <property type="match status" value="1"/>
</dbReference>
<comment type="catalytic activity">
    <reaction evidence="1">
        <text>Hydrolyzes the link between N-acetylmuramoyl residues and L-amino acid residues in certain cell-wall glycopeptides.</text>
        <dbReference type="EC" id="3.5.1.28"/>
    </reaction>
</comment>
<dbReference type="GO" id="GO:0071555">
    <property type="term" value="P:cell wall organization"/>
    <property type="evidence" value="ECO:0007669"/>
    <property type="project" value="UniProtKB-KW"/>
</dbReference>
<comment type="caution">
    <text evidence="7">The sequence shown here is derived from an EMBL/GenBank/DDBJ whole genome shotgun (WGS) entry which is preliminary data.</text>
</comment>